<protein>
    <recommendedName>
        <fullName evidence="13">FYVE-domain-containing protein</fullName>
    </recommendedName>
</protein>
<evidence type="ECO:0000313" key="12">
    <source>
        <dbReference type="Proteomes" id="UP000193498"/>
    </source>
</evidence>
<keyword evidence="5 7" id="KW-0863">Zinc-finger</keyword>
<keyword evidence="12" id="KW-1185">Reference proteome</keyword>
<organism evidence="11 12">
    <name type="scientific">Basidiobolus meristosporus CBS 931.73</name>
    <dbReference type="NCBI Taxonomy" id="1314790"/>
    <lineage>
        <taxon>Eukaryota</taxon>
        <taxon>Fungi</taxon>
        <taxon>Fungi incertae sedis</taxon>
        <taxon>Zoopagomycota</taxon>
        <taxon>Entomophthoromycotina</taxon>
        <taxon>Basidiobolomycetes</taxon>
        <taxon>Basidiobolales</taxon>
        <taxon>Basidiobolaceae</taxon>
        <taxon>Basidiobolus</taxon>
    </lineage>
</organism>
<dbReference type="PANTHER" id="PTHR12673">
    <property type="entry name" value="FACIOGENITAL DYSPLASIA PROTEIN"/>
    <property type="match status" value="1"/>
</dbReference>
<evidence type="ECO:0000259" key="9">
    <source>
        <dbReference type="PROSITE" id="PS50003"/>
    </source>
</evidence>
<dbReference type="STRING" id="1314790.A0A1Y1YYR8"/>
<dbReference type="InterPro" id="IPR011993">
    <property type="entry name" value="PH-like_dom_sf"/>
</dbReference>
<dbReference type="InterPro" id="IPR000306">
    <property type="entry name" value="Znf_FYVE"/>
</dbReference>
<feature type="domain" description="FYVE-type" evidence="10">
    <location>
        <begin position="332"/>
        <end position="391"/>
    </location>
</feature>
<dbReference type="Pfam" id="PF00169">
    <property type="entry name" value="PH"/>
    <property type="match status" value="1"/>
</dbReference>
<dbReference type="InterPro" id="IPR001849">
    <property type="entry name" value="PH_domain"/>
</dbReference>
<feature type="domain" description="PH" evidence="9">
    <location>
        <begin position="150"/>
        <end position="246"/>
    </location>
</feature>
<evidence type="ECO:0000256" key="4">
    <source>
        <dbReference type="ARBA" id="ARBA00022723"/>
    </source>
</evidence>
<evidence type="ECO:0000256" key="2">
    <source>
        <dbReference type="ARBA" id="ARBA00022490"/>
    </source>
</evidence>
<dbReference type="OrthoDB" id="660555at2759"/>
<dbReference type="SMART" id="SM00064">
    <property type="entry name" value="FYVE"/>
    <property type="match status" value="1"/>
</dbReference>
<gene>
    <name evidence="11" type="ORF">K493DRAFT_311810</name>
</gene>
<dbReference type="PROSITE" id="PS50003">
    <property type="entry name" value="PH_DOMAIN"/>
    <property type="match status" value="1"/>
</dbReference>
<evidence type="ECO:0000313" key="11">
    <source>
        <dbReference type="EMBL" id="ORY03188.1"/>
    </source>
</evidence>
<dbReference type="Gene3D" id="2.30.29.30">
    <property type="entry name" value="Pleckstrin-homology domain (PH domain)/Phosphotyrosine-binding domain (PTB)"/>
    <property type="match status" value="1"/>
</dbReference>
<dbReference type="SUPFAM" id="SSF50729">
    <property type="entry name" value="PH domain-like"/>
    <property type="match status" value="1"/>
</dbReference>
<comment type="caution">
    <text evidence="11">The sequence shown here is derived from an EMBL/GenBank/DDBJ whole genome shotgun (WGS) entry which is preliminary data.</text>
</comment>
<evidence type="ECO:0008006" key="13">
    <source>
        <dbReference type="Google" id="ProtNLM"/>
    </source>
</evidence>
<evidence type="ECO:0000256" key="6">
    <source>
        <dbReference type="ARBA" id="ARBA00022833"/>
    </source>
</evidence>
<dbReference type="SUPFAM" id="SSF57903">
    <property type="entry name" value="FYVE/PHD zinc finger"/>
    <property type="match status" value="1"/>
</dbReference>
<dbReference type="InParanoid" id="A0A1Y1YYR8"/>
<dbReference type="PROSITE" id="PS50178">
    <property type="entry name" value="ZF_FYVE"/>
    <property type="match status" value="1"/>
</dbReference>
<dbReference type="InterPro" id="IPR051092">
    <property type="entry name" value="FYVE_RhoGEF_PH"/>
</dbReference>
<dbReference type="InterPro" id="IPR013083">
    <property type="entry name" value="Znf_RING/FYVE/PHD"/>
</dbReference>
<accession>A0A1Y1YYR8</accession>
<reference evidence="11 12" key="1">
    <citation type="submission" date="2016-07" db="EMBL/GenBank/DDBJ databases">
        <title>Pervasive Adenine N6-methylation of Active Genes in Fungi.</title>
        <authorList>
            <consortium name="DOE Joint Genome Institute"/>
            <person name="Mondo S.J."/>
            <person name="Dannebaum R.O."/>
            <person name="Kuo R.C."/>
            <person name="Labutti K."/>
            <person name="Haridas S."/>
            <person name="Kuo A."/>
            <person name="Salamov A."/>
            <person name="Ahrendt S.R."/>
            <person name="Lipzen A."/>
            <person name="Sullivan W."/>
            <person name="Andreopoulos W.B."/>
            <person name="Clum A."/>
            <person name="Lindquist E."/>
            <person name="Daum C."/>
            <person name="Ramamoorthy G.K."/>
            <person name="Gryganskyi A."/>
            <person name="Culley D."/>
            <person name="Magnuson J.K."/>
            <person name="James T.Y."/>
            <person name="O'Malley M.A."/>
            <person name="Stajich J.E."/>
            <person name="Spatafora J.W."/>
            <person name="Visel A."/>
            <person name="Grigoriev I.V."/>
        </authorList>
    </citation>
    <scope>NUCLEOTIDE SEQUENCE [LARGE SCALE GENOMIC DNA]</scope>
    <source>
        <strain evidence="11 12">CBS 931.73</strain>
    </source>
</reference>
<evidence type="ECO:0000256" key="3">
    <source>
        <dbReference type="ARBA" id="ARBA00022658"/>
    </source>
</evidence>
<sequence length="449" mass="50533">MLLEVASSTANKPLKKSHLFIELNDLPKFEVPSSLTSEDDESAPLREVTTLNTRPLIRSPLIRSSSFQTTTHAPQKMLAMTPPLPRFSQSVLPRPRSEEQAKASCNLSRQEKISARKALSNLVAYEDMHKIIEIEYMFMNGRSLFHPGRIFVKEGELLKDTGKAASPRHFFLFTDALVYGTPTNTSKSCGYLDNQTIISLAYAKVESVCQKKCVLRLYTKKEAFSVIASSEMEYTSWFHALQNSIACHKTKIETEAKKRRMAAIKNGKRRSSFSLDMNLWRTIKSVSNIKDDHGDRSSDSSRSTWSESQRKCSVSSSSSVSSIVNSDSWVPDQDASLCMSCKVTKFSLMVRRHHCRLCGRVICWKCSHLQENIEPSGKLIRICQDCWTWKAVGAVISHGENVENPHFSQVETKSVIRGFEPDVSSAKDAPNCRNSFDSSSSEFFVESPE</sequence>
<comment type="subcellular location">
    <subcellularLocation>
        <location evidence="1">Cytoplasm</location>
    </subcellularLocation>
</comment>
<dbReference type="InterPro" id="IPR017455">
    <property type="entry name" value="Znf_FYVE-rel"/>
</dbReference>
<evidence type="ECO:0000256" key="5">
    <source>
        <dbReference type="ARBA" id="ARBA00022771"/>
    </source>
</evidence>
<evidence type="ECO:0000259" key="10">
    <source>
        <dbReference type="PROSITE" id="PS50178"/>
    </source>
</evidence>
<keyword evidence="6" id="KW-0862">Zinc</keyword>
<dbReference type="InterPro" id="IPR011011">
    <property type="entry name" value="Znf_FYVE_PHD"/>
</dbReference>
<evidence type="ECO:0000256" key="1">
    <source>
        <dbReference type="ARBA" id="ARBA00004496"/>
    </source>
</evidence>
<feature type="compositionally biased region" description="Low complexity" evidence="8">
    <location>
        <begin position="435"/>
        <end position="449"/>
    </location>
</feature>
<dbReference type="AlphaFoldDB" id="A0A1Y1YYR8"/>
<evidence type="ECO:0000256" key="7">
    <source>
        <dbReference type="PROSITE-ProRule" id="PRU00091"/>
    </source>
</evidence>
<dbReference type="Gene3D" id="3.30.40.10">
    <property type="entry name" value="Zinc/RING finger domain, C3HC4 (zinc finger)"/>
    <property type="match status" value="1"/>
</dbReference>
<dbReference type="PANTHER" id="PTHR12673:SF159">
    <property type="entry name" value="LD03170P"/>
    <property type="match status" value="1"/>
</dbReference>
<dbReference type="SMART" id="SM00233">
    <property type="entry name" value="PH"/>
    <property type="match status" value="1"/>
</dbReference>
<keyword evidence="4" id="KW-0479">Metal-binding</keyword>
<proteinExistence type="predicted"/>
<evidence type="ECO:0000256" key="8">
    <source>
        <dbReference type="SAM" id="MobiDB-lite"/>
    </source>
</evidence>
<dbReference type="Proteomes" id="UP000193498">
    <property type="component" value="Unassembled WGS sequence"/>
</dbReference>
<dbReference type="EMBL" id="MCFE01000049">
    <property type="protein sequence ID" value="ORY03188.1"/>
    <property type="molecule type" value="Genomic_DNA"/>
</dbReference>
<dbReference type="GO" id="GO:0008270">
    <property type="term" value="F:zinc ion binding"/>
    <property type="evidence" value="ECO:0007669"/>
    <property type="project" value="UniProtKB-KW"/>
</dbReference>
<feature type="region of interest" description="Disordered" evidence="8">
    <location>
        <begin position="424"/>
        <end position="449"/>
    </location>
</feature>
<dbReference type="GO" id="GO:0005085">
    <property type="term" value="F:guanyl-nucleotide exchange factor activity"/>
    <property type="evidence" value="ECO:0007669"/>
    <property type="project" value="UniProtKB-KW"/>
</dbReference>
<keyword evidence="2" id="KW-0963">Cytoplasm</keyword>
<name>A0A1Y1YYR8_9FUNG</name>
<dbReference type="Pfam" id="PF01363">
    <property type="entry name" value="FYVE"/>
    <property type="match status" value="1"/>
</dbReference>
<dbReference type="GO" id="GO:0005737">
    <property type="term" value="C:cytoplasm"/>
    <property type="evidence" value="ECO:0007669"/>
    <property type="project" value="UniProtKB-SubCell"/>
</dbReference>
<keyword evidence="3" id="KW-0344">Guanine-nucleotide releasing factor</keyword>